<proteinExistence type="predicted"/>
<evidence type="ECO:0000313" key="3">
    <source>
        <dbReference type="Ensembl" id="ENSABRP00000016083.1"/>
    </source>
</evidence>
<feature type="region of interest" description="Disordered" evidence="1">
    <location>
        <begin position="1"/>
        <end position="23"/>
    </location>
</feature>
<gene>
    <name evidence="3" type="primary">USHBP1</name>
</gene>
<dbReference type="Ensembl" id="ENSABRT00000022914.1">
    <property type="protein sequence ID" value="ENSABRP00000016083.1"/>
    <property type="gene ID" value="ENSABRG00000014111.1"/>
</dbReference>
<protein>
    <submittedName>
        <fullName evidence="3">USH1 protein network component harmonin binding protein 1</fullName>
    </submittedName>
</protein>
<feature type="compositionally biased region" description="Polar residues" evidence="1">
    <location>
        <begin position="169"/>
        <end position="184"/>
    </location>
</feature>
<dbReference type="InterPro" id="IPR019536">
    <property type="entry name" value="USHBP1_PDZ-bd"/>
</dbReference>
<dbReference type="Proteomes" id="UP000694426">
    <property type="component" value="Unplaced"/>
</dbReference>
<dbReference type="InterPro" id="IPR040171">
    <property type="entry name" value="USBP1-like"/>
</dbReference>
<feature type="region of interest" description="Disordered" evidence="1">
    <location>
        <begin position="135"/>
        <end position="205"/>
    </location>
</feature>
<dbReference type="Pfam" id="PF10506">
    <property type="entry name" value="USHBP1_PDZ-bd"/>
    <property type="match status" value="1"/>
</dbReference>
<dbReference type="GeneTree" id="ENSGT00530000063974"/>
<organism evidence="3 4">
    <name type="scientific">Anser brachyrhynchus</name>
    <name type="common">Pink-footed goose</name>
    <dbReference type="NCBI Taxonomy" id="132585"/>
    <lineage>
        <taxon>Eukaryota</taxon>
        <taxon>Metazoa</taxon>
        <taxon>Chordata</taxon>
        <taxon>Craniata</taxon>
        <taxon>Vertebrata</taxon>
        <taxon>Euteleostomi</taxon>
        <taxon>Archelosauria</taxon>
        <taxon>Archosauria</taxon>
        <taxon>Dinosauria</taxon>
        <taxon>Saurischia</taxon>
        <taxon>Theropoda</taxon>
        <taxon>Coelurosauria</taxon>
        <taxon>Aves</taxon>
        <taxon>Neognathae</taxon>
        <taxon>Galloanserae</taxon>
        <taxon>Anseriformes</taxon>
        <taxon>Anatidae</taxon>
        <taxon>Anserinae</taxon>
        <taxon>Anser</taxon>
    </lineage>
</organism>
<reference evidence="3" key="1">
    <citation type="submission" date="2025-08" db="UniProtKB">
        <authorList>
            <consortium name="Ensembl"/>
        </authorList>
    </citation>
    <scope>IDENTIFICATION</scope>
</reference>
<accession>A0A8B9I7W8</accession>
<feature type="compositionally biased region" description="Gly residues" evidence="1">
    <location>
        <begin position="142"/>
        <end position="153"/>
    </location>
</feature>
<name>A0A8B9I7W8_9AVES</name>
<evidence type="ECO:0000259" key="2">
    <source>
        <dbReference type="Pfam" id="PF10506"/>
    </source>
</evidence>
<feature type="domain" description="Harmonin-binding protein USHBP1 PDZ-binding" evidence="2">
    <location>
        <begin position="208"/>
        <end position="269"/>
    </location>
</feature>
<sequence length="454" mass="47621">ETQQPQELDSRRSAGAGLEAHGPDLFADLQHAVSSLERAVFSRHRRAPAPPAEWARAAKSLEELEQAAGALPAACRGPEQGEGLLDAVARNAALRAALGHRDEELSRATASLRVLQGDRDRLQGKVRDLQEALARLEEPDGSGSGTAGLGSTPGLGEPQDLPLCLPSCDGTQPHGTQPHGTHGTQPQSPLSPQPSEGAGQELEDQLQQLQRCVERLKEVNQQLVAALRECKSDSERLSMVLGQHESRSSALRLALHCSERCADTYAALLDRAWAKLGRGGDGPGGGAVGQHSLEQGSGSGPEPTQGPQLPHRADPDGQEESGASACPGLRRYWGGHEGGWGPGCEHRAQHRGTVPSTVPPCPARCHQIPVPAAPRCPRGRRRGPCGSPSAGCAPSRRPCRGPCATPPRPPAPSPAAARTPVPVPSGLCAMLGLCCPAGGGWRKRSCCGTWRCSR</sequence>
<feature type="compositionally biased region" description="Low complexity" evidence="1">
    <location>
        <begin position="185"/>
        <end position="195"/>
    </location>
</feature>
<feature type="region of interest" description="Disordered" evidence="1">
    <location>
        <begin position="281"/>
        <end position="328"/>
    </location>
</feature>
<dbReference type="PANTHER" id="PTHR23347:SF5">
    <property type="entry name" value="HARMONIN-BINDING PROTEIN USHBP1"/>
    <property type="match status" value="1"/>
</dbReference>
<evidence type="ECO:0000313" key="4">
    <source>
        <dbReference type="Proteomes" id="UP000694426"/>
    </source>
</evidence>
<dbReference type="AlphaFoldDB" id="A0A8B9I7W8"/>
<dbReference type="PANTHER" id="PTHR23347">
    <property type="entry name" value="COLORECTAL MUTANT CANCER PROTEIN MCC PROTEIN -RELATED"/>
    <property type="match status" value="1"/>
</dbReference>
<keyword evidence="4" id="KW-1185">Reference proteome</keyword>
<evidence type="ECO:0000256" key="1">
    <source>
        <dbReference type="SAM" id="MobiDB-lite"/>
    </source>
</evidence>
<reference evidence="3" key="2">
    <citation type="submission" date="2025-09" db="UniProtKB">
        <authorList>
            <consortium name="Ensembl"/>
        </authorList>
    </citation>
    <scope>IDENTIFICATION</scope>
</reference>